<organism evidence="7 8">
    <name type="scientific">Vagococcus lutrae</name>
    <dbReference type="NCBI Taxonomy" id="81947"/>
    <lineage>
        <taxon>Bacteria</taxon>
        <taxon>Bacillati</taxon>
        <taxon>Bacillota</taxon>
        <taxon>Bacilli</taxon>
        <taxon>Lactobacillales</taxon>
        <taxon>Enterococcaceae</taxon>
        <taxon>Vagococcus</taxon>
    </lineage>
</organism>
<dbReference type="AlphaFoldDB" id="A0AAE9XFY3"/>
<keyword evidence="5" id="KW-0680">Restriction system</keyword>
<dbReference type="EC" id="2.1.1.37" evidence="1"/>
<dbReference type="SUPFAM" id="SSF53335">
    <property type="entry name" value="S-adenosyl-L-methionine-dependent methyltransferases"/>
    <property type="match status" value="1"/>
</dbReference>
<dbReference type="InterPro" id="IPR029063">
    <property type="entry name" value="SAM-dependent_MTases_sf"/>
</dbReference>
<dbReference type="GO" id="GO:0009307">
    <property type="term" value="P:DNA restriction-modification system"/>
    <property type="evidence" value="ECO:0007669"/>
    <property type="project" value="UniProtKB-KW"/>
</dbReference>
<dbReference type="REBASE" id="689230">
    <property type="entry name" value="M.Vlu2041ORF4425P"/>
</dbReference>
<dbReference type="PRINTS" id="PR00105">
    <property type="entry name" value="C5METTRFRASE"/>
</dbReference>
<dbReference type="Proteomes" id="UP001179600">
    <property type="component" value="Chromosome"/>
</dbReference>
<dbReference type="InterPro" id="IPR018117">
    <property type="entry name" value="C5_DNA_meth_AS"/>
</dbReference>
<sequence length="499" mass="55268">MRKLTLGSLFDGSGGFPLAGIICGIEPKWASEVEPFPIRVTSKRIPQMKHLGDISSINGAEVEPVNIITFGSPCTDLSIAGKRAGLDGSQSSLFYEAMRIIKEMRCKTNGEYPRYAVWENVCGAFSSNKGEDFKSVIEKFCKVKAEKVDIPKPDKWENAGEVLGDNYSIAWRVLDAQYWGVPQRRKRIFLVADFNGQSASKILFESEGMPRDITKSRKAGQRTTVNTEASFGTASEICLNDQGGSRMDVTQGITATLRAKSNHPPLVFDNHGRDARIKGPVDVAQTVVSLYGTGGNNQPFVLEKPRTFDIRLTSEGTVNVRANIYESDVSRTIDTSGNSPNSNQGGIAIVSSKDELRKGKQSTYSSSKNSHFTSAEKELASTLVATDYKDPPLVNVEDLIVRRLTPTECGRLQGFPDGWCDNLSEDNPSDEEINFWEKVWETHRQLISKNKRPKTRKQIVKWLSQPHSDTAEYKMWGNGVALPCVIYVLTGIAIQLNKD</sequence>
<evidence type="ECO:0000313" key="7">
    <source>
        <dbReference type="EMBL" id="WCG23477.1"/>
    </source>
</evidence>
<comment type="similarity">
    <text evidence="6">Belongs to the class I-like SAM-binding methyltransferase superfamily. C5-methyltransferase family.</text>
</comment>
<keyword evidence="3 6" id="KW-0808">Transferase</keyword>
<dbReference type="RefSeq" id="WP_272163689.1">
    <property type="nucleotide sequence ID" value="NZ_CP116507.1"/>
</dbReference>
<evidence type="ECO:0000256" key="5">
    <source>
        <dbReference type="ARBA" id="ARBA00022747"/>
    </source>
</evidence>
<dbReference type="PANTHER" id="PTHR46098">
    <property type="entry name" value="TRNA (CYTOSINE(38)-C(5))-METHYLTRANSFERASE"/>
    <property type="match status" value="1"/>
</dbReference>
<evidence type="ECO:0000256" key="3">
    <source>
        <dbReference type="ARBA" id="ARBA00022679"/>
    </source>
</evidence>
<dbReference type="Pfam" id="PF00145">
    <property type="entry name" value="DNA_methylase"/>
    <property type="match status" value="2"/>
</dbReference>
<dbReference type="GO" id="GO:0003886">
    <property type="term" value="F:DNA (cytosine-5-)-methyltransferase activity"/>
    <property type="evidence" value="ECO:0007669"/>
    <property type="project" value="UniProtKB-EC"/>
</dbReference>
<dbReference type="InterPro" id="IPR050750">
    <property type="entry name" value="C5-MTase"/>
</dbReference>
<keyword evidence="2 6" id="KW-0489">Methyltransferase</keyword>
<evidence type="ECO:0000256" key="1">
    <source>
        <dbReference type="ARBA" id="ARBA00011975"/>
    </source>
</evidence>
<evidence type="ECO:0000313" key="8">
    <source>
        <dbReference type="Proteomes" id="UP001179600"/>
    </source>
</evidence>
<dbReference type="EMBL" id="CP116507">
    <property type="protein sequence ID" value="WCG23477.1"/>
    <property type="molecule type" value="Genomic_DNA"/>
</dbReference>
<feature type="active site" evidence="6">
    <location>
        <position position="74"/>
    </location>
</feature>
<dbReference type="GO" id="GO:0032259">
    <property type="term" value="P:methylation"/>
    <property type="evidence" value="ECO:0007669"/>
    <property type="project" value="UniProtKB-KW"/>
</dbReference>
<dbReference type="InterPro" id="IPR001525">
    <property type="entry name" value="C5_MeTfrase"/>
</dbReference>
<keyword evidence="4 6" id="KW-0949">S-adenosyl-L-methionine</keyword>
<reference evidence="7" key="1">
    <citation type="submission" date="2023-01" db="EMBL/GenBank/DDBJ databases">
        <title>Oxazolidinone resistance genes in florfenicol resistant enterococci from beef cattle and veal calves at slaughter.</title>
        <authorList>
            <person name="Biggel M."/>
        </authorList>
    </citation>
    <scope>NUCLEOTIDE SEQUENCE</scope>
    <source>
        <strain evidence="7">K204-1</strain>
    </source>
</reference>
<evidence type="ECO:0000256" key="6">
    <source>
        <dbReference type="PROSITE-ProRule" id="PRU01016"/>
    </source>
</evidence>
<name>A0AAE9XFY3_9ENTE</name>
<protein>
    <recommendedName>
        <fullName evidence="1">DNA (cytosine-5-)-methyltransferase</fullName>
        <ecNumber evidence="1">2.1.1.37</ecNumber>
    </recommendedName>
</protein>
<gene>
    <name evidence="7" type="ORF">PML95_04425</name>
</gene>
<evidence type="ECO:0000256" key="2">
    <source>
        <dbReference type="ARBA" id="ARBA00022603"/>
    </source>
</evidence>
<dbReference type="Gene3D" id="3.90.120.30">
    <property type="match status" value="1"/>
</dbReference>
<dbReference type="Gene3D" id="3.40.50.150">
    <property type="entry name" value="Vaccinia Virus protein VP39"/>
    <property type="match status" value="1"/>
</dbReference>
<dbReference type="PROSITE" id="PS51679">
    <property type="entry name" value="SAM_MT_C5"/>
    <property type="match status" value="1"/>
</dbReference>
<accession>A0AAE9XFY3</accession>
<dbReference type="PROSITE" id="PS00094">
    <property type="entry name" value="C5_MTASE_1"/>
    <property type="match status" value="1"/>
</dbReference>
<evidence type="ECO:0000256" key="4">
    <source>
        <dbReference type="ARBA" id="ARBA00022691"/>
    </source>
</evidence>
<dbReference type="PANTHER" id="PTHR46098:SF1">
    <property type="entry name" value="TRNA (CYTOSINE(38)-C(5))-METHYLTRANSFERASE"/>
    <property type="match status" value="1"/>
</dbReference>
<proteinExistence type="inferred from homology"/>